<dbReference type="AlphaFoldDB" id="A0A0F9M8L5"/>
<name>A0A0F9M8L5_9ZZZZ</name>
<sequence length="54" mass="6236">MTEHIQGYDTRYEKRDTCPITGEKISPTWYVSTSGPVELETLCTVEEIESRRKA</sequence>
<organism evidence="1">
    <name type="scientific">marine sediment metagenome</name>
    <dbReference type="NCBI Taxonomy" id="412755"/>
    <lineage>
        <taxon>unclassified sequences</taxon>
        <taxon>metagenomes</taxon>
        <taxon>ecological metagenomes</taxon>
    </lineage>
</organism>
<protein>
    <submittedName>
        <fullName evidence="1">Uncharacterized protein</fullName>
    </submittedName>
</protein>
<reference evidence="1" key="1">
    <citation type="journal article" date="2015" name="Nature">
        <title>Complex archaea that bridge the gap between prokaryotes and eukaryotes.</title>
        <authorList>
            <person name="Spang A."/>
            <person name="Saw J.H."/>
            <person name="Jorgensen S.L."/>
            <person name="Zaremba-Niedzwiedzka K."/>
            <person name="Martijn J."/>
            <person name="Lind A.E."/>
            <person name="van Eijk R."/>
            <person name="Schleper C."/>
            <person name="Guy L."/>
            <person name="Ettema T.J."/>
        </authorList>
    </citation>
    <scope>NUCLEOTIDE SEQUENCE</scope>
</reference>
<dbReference type="EMBL" id="LAZR01005186">
    <property type="protein sequence ID" value="KKN02069.1"/>
    <property type="molecule type" value="Genomic_DNA"/>
</dbReference>
<evidence type="ECO:0000313" key="1">
    <source>
        <dbReference type="EMBL" id="KKN02069.1"/>
    </source>
</evidence>
<proteinExistence type="predicted"/>
<accession>A0A0F9M8L5</accession>
<comment type="caution">
    <text evidence="1">The sequence shown here is derived from an EMBL/GenBank/DDBJ whole genome shotgun (WGS) entry which is preliminary data.</text>
</comment>
<gene>
    <name evidence="1" type="ORF">LCGC14_1121480</name>
</gene>